<dbReference type="RefSeq" id="XP_033593305.1">
    <property type="nucleotide sequence ID" value="XM_033732755.1"/>
</dbReference>
<dbReference type="PANTHER" id="PTHR42085:SF2">
    <property type="entry name" value="F-BOX DOMAIN-CONTAINING PROTEIN"/>
    <property type="match status" value="1"/>
</dbReference>
<dbReference type="AlphaFoldDB" id="A0A6A6Q453"/>
<evidence type="ECO:0000259" key="1">
    <source>
        <dbReference type="Pfam" id="PF20150"/>
    </source>
</evidence>
<sequence length="204" mass="23860">MASRPSFWASAHFRLLDLPAEIREYIFEFALVSEKPVVTFRLDNYQRESYREATQPALTRVSRQIRQESLQVFYRVNCLIFHTEEPRFHESLKWARQHERMLAKMLRMSFWVRHVTLTNDRDASNGAMCISLGRGHAEGEWSVDEAWQWITVTRKPAAIQSDVGFIFTTLRALLRDDPACLRGADGMSALIKDLRSMYIKEKMS</sequence>
<proteinExistence type="predicted"/>
<dbReference type="GeneID" id="54473757"/>
<evidence type="ECO:0000313" key="2">
    <source>
        <dbReference type="EMBL" id="KAF2486736.1"/>
    </source>
</evidence>
<accession>A0A6A6Q453</accession>
<evidence type="ECO:0000313" key="3">
    <source>
        <dbReference type="Proteomes" id="UP000799767"/>
    </source>
</evidence>
<gene>
    <name evidence="2" type="ORF">BDY17DRAFT_292018</name>
</gene>
<reference evidence="2" key="1">
    <citation type="journal article" date="2020" name="Stud. Mycol.">
        <title>101 Dothideomycetes genomes: a test case for predicting lifestyles and emergence of pathogens.</title>
        <authorList>
            <person name="Haridas S."/>
            <person name="Albert R."/>
            <person name="Binder M."/>
            <person name="Bloem J."/>
            <person name="Labutti K."/>
            <person name="Salamov A."/>
            <person name="Andreopoulos B."/>
            <person name="Baker S."/>
            <person name="Barry K."/>
            <person name="Bills G."/>
            <person name="Bluhm B."/>
            <person name="Cannon C."/>
            <person name="Castanera R."/>
            <person name="Culley D."/>
            <person name="Daum C."/>
            <person name="Ezra D."/>
            <person name="Gonzalez J."/>
            <person name="Henrissat B."/>
            <person name="Kuo A."/>
            <person name="Liang C."/>
            <person name="Lipzen A."/>
            <person name="Lutzoni F."/>
            <person name="Magnuson J."/>
            <person name="Mondo S."/>
            <person name="Nolan M."/>
            <person name="Ohm R."/>
            <person name="Pangilinan J."/>
            <person name="Park H.-J."/>
            <person name="Ramirez L."/>
            <person name="Alfaro M."/>
            <person name="Sun H."/>
            <person name="Tritt A."/>
            <person name="Yoshinaga Y."/>
            <person name="Zwiers L.-H."/>
            <person name="Turgeon B."/>
            <person name="Goodwin S."/>
            <person name="Spatafora J."/>
            <person name="Crous P."/>
            <person name="Grigoriev I."/>
        </authorList>
    </citation>
    <scope>NUCLEOTIDE SEQUENCE</scope>
    <source>
        <strain evidence="2">CBS 113389</strain>
    </source>
</reference>
<name>A0A6A6Q453_9PEZI</name>
<dbReference type="OrthoDB" id="5272396at2759"/>
<organism evidence="2 3">
    <name type="scientific">Neohortaea acidophila</name>
    <dbReference type="NCBI Taxonomy" id="245834"/>
    <lineage>
        <taxon>Eukaryota</taxon>
        <taxon>Fungi</taxon>
        <taxon>Dikarya</taxon>
        <taxon>Ascomycota</taxon>
        <taxon>Pezizomycotina</taxon>
        <taxon>Dothideomycetes</taxon>
        <taxon>Dothideomycetidae</taxon>
        <taxon>Mycosphaerellales</taxon>
        <taxon>Teratosphaeriaceae</taxon>
        <taxon>Neohortaea</taxon>
    </lineage>
</organism>
<dbReference type="EMBL" id="MU001632">
    <property type="protein sequence ID" value="KAF2486736.1"/>
    <property type="molecule type" value="Genomic_DNA"/>
</dbReference>
<dbReference type="PANTHER" id="PTHR42085">
    <property type="entry name" value="F-BOX DOMAIN-CONTAINING PROTEIN"/>
    <property type="match status" value="1"/>
</dbReference>
<dbReference type="Pfam" id="PF20150">
    <property type="entry name" value="2EXR"/>
    <property type="match status" value="1"/>
</dbReference>
<feature type="domain" description="2EXR" evidence="1">
    <location>
        <begin position="17"/>
        <end position="82"/>
    </location>
</feature>
<dbReference type="InterPro" id="IPR045518">
    <property type="entry name" value="2EXR"/>
</dbReference>
<keyword evidence="3" id="KW-1185">Reference proteome</keyword>
<dbReference type="Proteomes" id="UP000799767">
    <property type="component" value="Unassembled WGS sequence"/>
</dbReference>
<dbReference type="InterPro" id="IPR038883">
    <property type="entry name" value="AN11006-like"/>
</dbReference>
<protein>
    <recommendedName>
        <fullName evidence="1">2EXR domain-containing protein</fullName>
    </recommendedName>
</protein>